<dbReference type="PANTHER" id="PTHR43283:SF7">
    <property type="entry name" value="BETA-LACTAMASE-RELATED DOMAIN-CONTAINING PROTEIN"/>
    <property type="match status" value="1"/>
</dbReference>
<dbReference type="InterPro" id="IPR012338">
    <property type="entry name" value="Beta-lactam/transpept-like"/>
</dbReference>
<dbReference type="AlphaFoldDB" id="A0AA52HBM5"/>
<feature type="signal peptide" evidence="1">
    <location>
        <begin position="1"/>
        <end position="25"/>
    </location>
</feature>
<feature type="chain" id="PRO_5041270839" evidence="1">
    <location>
        <begin position="26"/>
        <end position="409"/>
    </location>
</feature>
<feature type="domain" description="Beta-lactamase-related" evidence="2">
    <location>
        <begin position="105"/>
        <end position="390"/>
    </location>
</feature>
<dbReference type="Gene3D" id="3.40.710.10">
    <property type="entry name" value="DD-peptidase/beta-lactamase superfamily"/>
    <property type="match status" value="1"/>
</dbReference>
<keyword evidence="3" id="KW-0378">Hydrolase</keyword>
<dbReference type="PANTHER" id="PTHR43283">
    <property type="entry name" value="BETA-LACTAMASE-RELATED"/>
    <property type="match status" value="1"/>
</dbReference>
<dbReference type="Proteomes" id="UP001268683">
    <property type="component" value="Chromosome"/>
</dbReference>
<protein>
    <submittedName>
        <fullName evidence="3">Serine hydrolase</fullName>
    </submittedName>
</protein>
<accession>A0AA52HBM5</accession>
<evidence type="ECO:0000256" key="1">
    <source>
        <dbReference type="SAM" id="SignalP"/>
    </source>
</evidence>
<gene>
    <name evidence="3" type="ORF">QGN29_05905</name>
</gene>
<dbReference type="GO" id="GO:0016787">
    <property type="term" value="F:hydrolase activity"/>
    <property type="evidence" value="ECO:0007669"/>
    <property type="project" value="UniProtKB-KW"/>
</dbReference>
<dbReference type="RefSeq" id="WP_310799770.1">
    <property type="nucleotide sequence ID" value="NZ_CP123872.1"/>
</dbReference>
<dbReference type="Pfam" id="PF00144">
    <property type="entry name" value="Beta-lactamase"/>
    <property type="match status" value="1"/>
</dbReference>
<dbReference type="SUPFAM" id="SSF56601">
    <property type="entry name" value="beta-lactamase/transpeptidase-like"/>
    <property type="match status" value="1"/>
</dbReference>
<keyword evidence="1" id="KW-0732">Signal</keyword>
<keyword evidence="4" id="KW-1185">Reference proteome</keyword>
<evidence type="ECO:0000313" key="4">
    <source>
        <dbReference type="Proteomes" id="UP001268683"/>
    </source>
</evidence>
<dbReference type="InterPro" id="IPR050789">
    <property type="entry name" value="Diverse_Enzym_Activities"/>
</dbReference>
<sequence length="409" mass="44963">MTINSTFKTLAIIALLSGVSSHASADSNNQSEGKAPKAASSEVSHKFWNSFFDLTSLKTSFIDTTPEDKNDAIPVGKLGVDGGDKDMIVKLANEMAEGKFGDFDSLLIAHRDKLVFESYFRRGRIDLPHPQSSATKAYTSMAIGRAIQMGYLSMADLNKPVISFLKDLDPTKLVEGTENITLHKAMTMTSGLKISDESKKEYETSPDLLKGQGLVQAFLTNTAPITKASQTHDYKPYDPQIVMQVLDAVVPGSAENFIKTELLDKIGIENYGWRKDASGLPRGPSGSSMTSRNMLKWGMLTKNKGKWNGTQLVGEDFIAKATGKIIEINEDDIFFTTENITKPGYGYYWWQADIKIGDKSYFTTSAQGGGGQYIILIDELDLIIVTTAHARNIRPLKVTANEILQAFTQ</sequence>
<evidence type="ECO:0000259" key="2">
    <source>
        <dbReference type="Pfam" id="PF00144"/>
    </source>
</evidence>
<organism evidence="3 4">
    <name type="scientific">Temperatibacter marinus</name>
    <dbReference type="NCBI Taxonomy" id="1456591"/>
    <lineage>
        <taxon>Bacteria</taxon>
        <taxon>Pseudomonadati</taxon>
        <taxon>Pseudomonadota</taxon>
        <taxon>Alphaproteobacteria</taxon>
        <taxon>Kordiimonadales</taxon>
        <taxon>Temperatibacteraceae</taxon>
        <taxon>Temperatibacter</taxon>
    </lineage>
</organism>
<evidence type="ECO:0000313" key="3">
    <source>
        <dbReference type="EMBL" id="WND03905.1"/>
    </source>
</evidence>
<dbReference type="InterPro" id="IPR001466">
    <property type="entry name" value="Beta-lactam-related"/>
</dbReference>
<proteinExistence type="predicted"/>
<dbReference type="EMBL" id="CP123872">
    <property type="protein sequence ID" value="WND03905.1"/>
    <property type="molecule type" value="Genomic_DNA"/>
</dbReference>
<reference evidence="3" key="1">
    <citation type="submission" date="2023-04" db="EMBL/GenBank/DDBJ databases">
        <title>Complete genome sequence of Temperatibacter marinus.</title>
        <authorList>
            <person name="Rong J.-C."/>
            <person name="Yi M.-L."/>
            <person name="Zhao Q."/>
        </authorList>
    </citation>
    <scope>NUCLEOTIDE SEQUENCE</scope>
    <source>
        <strain evidence="3">NBRC 110045</strain>
    </source>
</reference>
<name>A0AA52HBM5_9PROT</name>
<dbReference type="KEGG" id="tmk:QGN29_05905"/>